<name>A0A1H7TTP0_9BURK</name>
<dbReference type="OrthoDB" id="9010773at2"/>
<dbReference type="InterPro" id="IPR021294">
    <property type="entry name" value="DUF2866"/>
</dbReference>
<dbReference type="RefSeq" id="WP_090549545.1">
    <property type="nucleotide sequence ID" value="NZ_FNSR01000002.1"/>
</dbReference>
<evidence type="ECO:0000313" key="3">
    <source>
        <dbReference type="Proteomes" id="UP000199120"/>
    </source>
</evidence>
<organism evidence="2 3">
    <name type="scientific">Paraburkholderia caballeronis</name>
    <dbReference type="NCBI Taxonomy" id="416943"/>
    <lineage>
        <taxon>Bacteria</taxon>
        <taxon>Pseudomonadati</taxon>
        <taxon>Pseudomonadota</taxon>
        <taxon>Betaproteobacteria</taxon>
        <taxon>Burkholderiales</taxon>
        <taxon>Burkholderiaceae</taxon>
        <taxon>Paraburkholderia</taxon>
    </lineage>
</organism>
<dbReference type="EMBL" id="FOAJ01000016">
    <property type="protein sequence ID" value="SEL87836.1"/>
    <property type="molecule type" value="Genomic_DNA"/>
</dbReference>
<feature type="compositionally biased region" description="Basic residues" evidence="1">
    <location>
        <begin position="92"/>
        <end position="101"/>
    </location>
</feature>
<dbReference type="Pfam" id="PF11065">
    <property type="entry name" value="DUF2866"/>
    <property type="match status" value="1"/>
</dbReference>
<dbReference type="Proteomes" id="UP000199120">
    <property type="component" value="Unassembled WGS sequence"/>
</dbReference>
<evidence type="ECO:0008006" key="4">
    <source>
        <dbReference type="Google" id="ProtNLM"/>
    </source>
</evidence>
<gene>
    <name evidence="2" type="ORF">SAMN05192542_11677</name>
</gene>
<evidence type="ECO:0000256" key="1">
    <source>
        <dbReference type="SAM" id="MobiDB-lite"/>
    </source>
</evidence>
<reference evidence="3" key="1">
    <citation type="submission" date="2016-10" db="EMBL/GenBank/DDBJ databases">
        <authorList>
            <person name="Varghese N."/>
            <person name="Submissions S."/>
        </authorList>
    </citation>
    <scope>NUCLEOTIDE SEQUENCE [LARGE SCALE GENOMIC DNA]</scope>
    <source>
        <strain evidence="3">LMG 26416</strain>
    </source>
</reference>
<feature type="region of interest" description="Disordered" evidence="1">
    <location>
        <begin position="81"/>
        <end position="101"/>
    </location>
</feature>
<keyword evidence="3" id="KW-1185">Reference proteome</keyword>
<accession>A0A1H7TTP0</accession>
<evidence type="ECO:0000313" key="2">
    <source>
        <dbReference type="EMBL" id="SEL87836.1"/>
    </source>
</evidence>
<sequence>MVEDDVLKHLQTLQRGDAQPGVDSCRVSMPVQHPWGKPYCLVEWTTCQDADARRQVVPADSTPLEIARVVAAHVPGRRIMLNGEPIQPPRANARRRSARAA</sequence>
<protein>
    <recommendedName>
        <fullName evidence="4">DUF2866 domain-containing protein</fullName>
    </recommendedName>
</protein>
<proteinExistence type="predicted"/>
<dbReference type="AlphaFoldDB" id="A0A1H7TTP0"/>